<sequence length="97" mass="11159">MEEEEAEEFKSFLIRFECKEHEIPEAGIKDDQIGSRIQNLRVIVDQRFVEFLKAGLEVLRRMFVGGKKGVVGTSMSKLMRNQLAIKEPRLGWAPIPI</sequence>
<dbReference type="EMBL" id="DS178331">
    <property type="protein sequence ID" value="EFP90319.1"/>
    <property type="molecule type" value="Genomic_DNA"/>
</dbReference>
<gene>
    <name evidence="1" type="ORF">PGTG_16345</name>
</gene>
<dbReference type="HOGENOM" id="CLU_2347738_0_0_1"/>
<reference key="1">
    <citation type="submission" date="2007-01" db="EMBL/GenBank/DDBJ databases">
        <title>The Genome Sequence of Puccinia graminis f. sp. tritici Strain CRL 75-36-700-3.</title>
        <authorList>
            <consortium name="The Broad Institute Genome Sequencing Platform"/>
            <person name="Birren B."/>
            <person name="Lander E."/>
            <person name="Galagan J."/>
            <person name="Nusbaum C."/>
            <person name="Devon K."/>
            <person name="Cuomo C."/>
            <person name="Jaffe D."/>
            <person name="Butler J."/>
            <person name="Alvarez P."/>
            <person name="Gnerre S."/>
            <person name="Grabherr M."/>
            <person name="Mauceli E."/>
            <person name="Brockman W."/>
            <person name="Young S."/>
            <person name="LaButti K."/>
            <person name="Sykes S."/>
            <person name="DeCaprio D."/>
            <person name="Crawford M."/>
            <person name="Koehrsen M."/>
            <person name="Engels R."/>
            <person name="Montgomery P."/>
            <person name="Pearson M."/>
            <person name="Howarth C."/>
            <person name="Larson L."/>
            <person name="White J."/>
            <person name="Zeng Q."/>
            <person name="Kodira C."/>
            <person name="Yandava C."/>
            <person name="Alvarado L."/>
            <person name="O'Leary S."/>
            <person name="Szabo L."/>
            <person name="Dean R."/>
            <person name="Schein J."/>
        </authorList>
    </citation>
    <scope>NUCLEOTIDE SEQUENCE</scope>
    <source>
        <strain>CRL 75-36-700-3</strain>
    </source>
</reference>
<reference evidence="2" key="2">
    <citation type="journal article" date="2011" name="Proc. Natl. Acad. Sci. U.S.A.">
        <title>Obligate biotrophy features unraveled by the genomic analysis of rust fungi.</title>
        <authorList>
            <person name="Duplessis S."/>
            <person name="Cuomo C.A."/>
            <person name="Lin Y.-C."/>
            <person name="Aerts A."/>
            <person name="Tisserant E."/>
            <person name="Veneault-Fourrey C."/>
            <person name="Joly D.L."/>
            <person name="Hacquard S."/>
            <person name="Amselem J."/>
            <person name="Cantarel B.L."/>
            <person name="Chiu R."/>
            <person name="Coutinho P.M."/>
            <person name="Feau N."/>
            <person name="Field M."/>
            <person name="Frey P."/>
            <person name="Gelhaye E."/>
            <person name="Goldberg J."/>
            <person name="Grabherr M.G."/>
            <person name="Kodira C.D."/>
            <person name="Kohler A."/>
            <person name="Kuees U."/>
            <person name="Lindquist E.A."/>
            <person name="Lucas S.M."/>
            <person name="Mago R."/>
            <person name="Mauceli E."/>
            <person name="Morin E."/>
            <person name="Murat C."/>
            <person name="Pangilinan J.L."/>
            <person name="Park R."/>
            <person name="Pearson M."/>
            <person name="Quesneville H."/>
            <person name="Rouhier N."/>
            <person name="Sakthikumar S."/>
            <person name="Salamov A.A."/>
            <person name="Schmutz J."/>
            <person name="Selles B."/>
            <person name="Shapiro H."/>
            <person name="Tanguay P."/>
            <person name="Tuskan G.A."/>
            <person name="Henrissat B."/>
            <person name="Van de Peer Y."/>
            <person name="Rouze P."/>
            <person name="Ellis J.G."/>
            <person name="Dodds P.N."/>
            <person name="Schein J.E."/>
            <person name="Zhong S."/>
            <person name="Hamelin R.C."/>
            <person name="Grigoriev I.V."/>
            <person name="Szabo L.J."/>
            <person name="Martin F."/>
        </authorList>
    </citation>
    <scope>NUCLEOTIDE SEQUENCE [LARGE SCALE GENOMIC DNA]</scope>
    <source>
        <strain evidence="2">CRL 75-36-700-3 / race SCCL</strain>
    </source>
</reference>
<dbReference type="VEuPathDB" id="FungiDB:PGTG_16345"/>
<dbReference type="KEGG" id="pgr:PGTG_16345"/>
<keyword evidence="2" id="KW-1185">Reference proteome</keyword>
<name>E3L145_PUCGT</name>
<evidence type="ECO:0000313" key="1">
    <source>
        <dbReference type="EMBL" id="EFP90319.1"/>
    </source>
</evidence>
<dbReference type="Proteomes" id="UP000008783">
    <property type="component" value="Unassembled WGS sequence"/>
</dbReference>
<protein>
    <submittedName>
        <fullName evidence="1">Uncharacterized protein</fullName>
    </submittedName>
</protein>
<evidence type="ECO:0000313" key="2">
    <source>
        <dbReference type="Proteomes" id="UP000008783"/>
    </source>
</evidence>
<accession>E3L145</accession>
<dbReference type="InParanoid" id="E3L145"/>
<dbReference type="AlphaFoldDB" id="E3L145"/>
<organism evidence="1 2">
    <name type="scientific">Puccinia graminis f. sp. tritici (strain CRL 75-36-700-3 / race SCCL)</name>
    <name type="common">Black stem rust fungus</name>
    <dbReference type="NCBI Taxonomy" id="418459"/>
    <lineage>
        <taxon>Eukaryota</taxon>
        <taxon>Fungi</taxon>
        <taxon>Dikarya</taxon>
        <taxon>Basidiomycota</taxon>
        <taxon>Pucciniomycotina</taxon>
        <taxon>Pucciniomycetes</taxon>
        <taxon>Pucciniales</taxon>
        <taxon>Pucciniaceae</taxon>
        <taxon>Puccinia</taxon>
    </lineage>
</organism>
<dbReference type="GeneID" id="10530213"/>
<dbReference type="RefSeq" id="XP_003334738.1">
    <property type="nucleotide sequence ID" value="XM_003334690.1"/>
</dbReference>
<proteinExistence type="predicted"/>